<evidence type="ECO:0000256" key="1">
    <source>
        <dbReference type="ARBA" id="ARBA00004651"/>
    </source>
</evidence>
<proteinExistence type="predicted"/>
<feature type="transmembrane region" description="Helical" evidence="6">
    <location>
        <begin position="145"/>
        <end position="166"/>
    </location>
</feature>
<dbReference type="AlphaFoldDB" id="A0A7X0NF17"/>
<dbReference type="Pfam" id="PF01292">
    <property type="entry name" value="Ni_hydr_CYTB"/>
    <property type="match status" value="1"/>
</dbReference>
<accession>A0A7X0NF17</accession>
<keyword evidence="9" id="KW-1185">Reference proteome</keyword>
<comment type="caution">
    <text evidence="8">The sequence shown here is derived from an EMBL/GenBank/DDBJ whole genome shotgun (WGS) entry which is preliminary data.</text>
</comment>
<keyword evidence="5 6" id="KW-0472">Membrane</keyword>
<dbReference type="Proteomes" id="UP000537141">
    <property type="component" value="Unassembled WGS sequence"/>
</dbReference>
<comment type="subcellular location">
    <subcellularLocation>
        <location evidence="1">Cell membrane</location>
        <topology evidence="1">Multi-pass membrane protein</topology>
    </subcellularLocation>
</comment>
<feature type="domain" description="Cytochrome b561 bacterial/Ni-hydrogenase" evidence="7">
    <location>
        <begin position="9"/>
        <end position="178"/>
    </location>
</feature>
<protein>
    <submittedName>
        <fullName evidence="8">Cytochrome b</fullName>
    </submittedName>
</protein>
<name>A0A7X0NF17_9GAMM</name>
<evidence type="ECO:0000256" key="3">
    <source>
        <dbReference type="ARBA" id="ARBA00022692"/>
    </source>
</evidence>
<keyword evidence="4 6" id="KW-1133">Transmembrane helix</keyword>
<dbReference type="EMBL" id="JACHHU010000002">
    <property type="protein sequence ID" value="MBB6542106.1"/>
    <property type="molecule type" value="Genomic_DNA"/>
</dbReference>
<evidence type="ECO:0000256" key="6">
    <source>
        <dbReference type="SAM" id="Phobius"/>
    </source>
</evidence>
<dbReference type="InterPro" id="IPR016174">
    <property type="entry name" value="Di-haem_cyt_TM"/>
</dbReference>
<evidence type="ECO:0000259" key="7">
    <source>
        <dbReference type="Pfam" id="PF01292"/>
    </source>
</evidence>
<feature type="transmembrane region" description="Helical" evidence="6">
    <location>
        <begin position="43"/>
        <end position="61"/>
    </location>
</feature>
<dbReference type="InterPro" id="IPR011577">
    <property type="entry name" value="Cyt_b561_bac/Ni-Hgenase"/>
</dbReference>
<reference evidence="8 9" key="1">
    <citation type="submission" date="2020-08" db="EMBL/GenBank/DDBJ databases">
        <title>Genomic Encyclopedia of Type Strains, Phase IV (KMG-IV): sequencing the most valuable type-strain genomes for metagenomic binning, comparative biology and taxonomic classification.</title>
        <authorList>
            <person name="Goeker M."/>
        </authorList>
    </citation>
    <scope>NUCLEOTIDE SEQUENCE [LARGE SCALE GENOMIC DNA]</scope>
    <source>
        <strain evidence="8 9">DSM 26287</strain>
    </source>
</reference>
<feature type="transmembrane region" description="Helical" evidence="6">
    <location>
        <begin position="94"/>
        <end position="116"/>
    </location>
</feature>
<evidence type="ECO:0000313" key="8">
    <source>
        <dbReference type="EMBL" id="MBB6542106.1"/>
    </source>
</evidence>
<dbReference type="RefSeq" id="WP_184422373.1">
    <property type="nucleotide sequence ID" value="NZ_AP027362.1"/>
</dbReference>
<dbReference type="PANTHER" id="PTHR30485:SF2">
    <property type="entry name" value="BLL0597 PROTEIN"/>
    <property type="match status" value="1"/>
</dbReference>
<dbReference type="Gene3D" id="1.20.950.20">
    <property type="entry name" value="Transmembrane di-heme cytochromes, Chain C"/>
    <property type="match status" value="1"/>
</dbReference>
<dbReference type="GO" id="GO:0009055">
    <property type="term" value="F:electron transfer activity"/>
    <property type="evidence" value="ECO:0007669"/>
    <property type="project" value="InterPro"/>
</dbReference>
<feature type="transmembrane region" description="Helical" evidence="6">
    <location>
        <begin position="12"/>
        <end position="31"/>
    </location>
</feature>
<feature type="transmembrane region" description="Helical" evidence="6">
    <location>
        <begin position="196"/>
        <end position="218"/>
    </location>
</feature>
<dbReference type="GO" id="GO:0020037">
    <property type="term" value="F:heme binding"/>
    <property type="evidence" value="ECO:0007669"/>
    <property type="project" value="TreeGrafter"/>
</dbReference>
<evidence type="ECO:0000256" key="4">
    <source>
        <dbReference type="ARBA" id="ARBA00022989"/>
    </source>
</evidence>
<dbReference type="SUPFAM" id="SSF81342">
    <property type="entry name" value="Transmembrane di-heme cytochromes"/>
    <property type="match status" value="1"/>
</dbReference>
<gene>
    <name evidence="8" type="ORF">HNQ55_000581</name>
</gene>
<organism evidence="8 9">
    <name type="scientific">Thalassotalea piscium</name>
    <dbReference type="NCBI Taxonomy" id="1230533"/>
    <lineage>
        <taxon>Bacteria</taxon>
        <taxon>Pseudomonadati</taxon>
        <taxon>Pseudomonadota</taxon>
        <taxon>Gammaproteobacteria</taxon>
        <taxon>Alteromonadales</taxon>
        <taxon>Colwelliaceae</taxon>
        <taxon>Thalassotalea</taxon>
    </lineage>
</organism>
<keyword evidence="3 6" id="KW-0812">Transmembrane</keyword>
<dbReference type="InterPro" id="IPR051542">
    <property type="entry name" value="Hydrogenase_cytochrome"/>
</dbReference>
<dbReference type="GO" id="GO:0005886">
    <property type="term" value="C:plasma membrane"/>
    <property type="evidence" value="ECO:0007669"/>
    <property type="project" value="UniProtKB-SubCell"/>
</dbReference>
<evidence type="ECO:0000256" key="2">
    <source>
        <dbReference type="ARBA" id="ARBA00022475"/>
    </source>
</evidence>
<evidence type="ECO:0000256" key="5">
    <source>
        <dbReference type="ARBA" id="ARBA00023136"/>
    </source>
</evidence>
<dbReference type="PANTHER" id="PTHR30485">
    <property type="entry name" value="NI/FE-HYDROGENASE 1 B-TYPE CYTOCHROME SUBUNIT"/>
    <property type="match status" value="1"/>
</dbReference>
<evidence type="ECO:0000313" key="9">
    <source>
        <dbReference type="Proteomes" id="UP000537141"/>
    </source>
</evidence>
<sequence length="226" mass="25759">MSKKKILIWDFPVRLFHWLLVICLIGSWYTSEGERGLTDIHMLFGYSILALVLFRILWGFIGTKYAKFSQFVPNKNELTQYVKGNKDYLGHNPLGSLMVFAMLALLLLQTVSGLFMSDEIFTNGPYFDSVSKSTQKLMATIHNNVFDIILIVSALHIIAILFYLIVKKQNLITAMITGKKWVENKLTSAGIPHSKLLIALVLIAVVSAFVYWLVVLNIPEVEVYYY</sequence>
<keyword evidence="2" id="KW-1003">Cell membrane</keyword>
<dbReference type="GO" id="GO:0022904">
    <property type="term" value="P:respiratory electron transport chain"/>
    <property type="evidence" value="ECO:0007669"/>
    <property type="project" value="InterPro"/>
</dbReference>